<gene>
    <name evidence="12" type="ORF">LCGC14_1094990</name>
</gene>
<evidence type="ECO:0000313" key="12">
    <source>
        <dbReference type="EMBL" id="KKN04680.1"/>
    </source>
</evidence>
<keyword evidence="7 9" id="KW-1133">Transmembrane helix</keyword>
<dbReference type="InterPro" id="IPR003593">
    <property type="entry name" value="AAA+_ATPase"/>
</dbReference>
<keyword evidence="2" id="KW-0813">Transport</keyword>
<keyword evidence="4 9" id="KW-0812">Transmembrane</keyword>
<dbReference type="PANTHER" id="PTHR43394:SF1">
    <property type="entry name" value="ATP-BINDING CASSETTE SUB-FAMILY B MEMBER 10, MITOCHONDRIAL"/>
    <property type="match status" value="1"/>
</dbReference>
<dbReference type="EMBL" id="LAZR01004888">
    <property type="protein sequence ID" value="KKN04680.1"/>
    <property type="molecule type" value="Genomic_DNA"/>
</dbReference>
<evidence type="ECO:0000256" key="3">
    <source>
        <dbReference type="ARBA" id="ARBA00022475"/>
    </source>
</evidence>
<feature type="transmembrane region" description="Helical" evidence="9">
    <location>
        <begin position="24"/>
        <end position="43"/>
    </location>
</feature>
<dbReference type="Pfam" id="PF00664">
    <property type="entry name" value="ABC_membrane"/>
    <property type="match status" value="1"/>
</dbReference>
<sequence>MRLEGKKYKSYKQWLLHHLSKQKFLVICIFIGIIIVTFTRTLIPLIIGDIIDNAIIARDSAKLITLLVIGFATYLIRNIMDYVTMMAGHYLGLKTEQNMRQEFFDTIQLKPLRYHDSTKTGDLLALATNDVRVVNTMISHGIFYFYPFFQVTITLILLFEVLDFRLAMISLPFILLYIYFVLYYRKKITPYATTRLRKHSNLAVVLQDSISGATVVRSFAAEELERKKFRNAVHAFRDNSIGEYKVQAKYYTMLVLYIAIGATFIISCVLVYQNTLTVGELAATNLLLITLIDPTNLIWWATNDMMGGFAACSRLHSALFREQSETRENRLNEWPHDFKGKIEFKNVTFAYGNEEENSPNVLKNLTFTVEPNQRIALVGPTGCGKTTIAKLLLRLYDPQEGEILLDGINIRDYPLEALRRQIGYIEQDIYLFSQTIKENIVFGKQNATQEEIIKVAKLAQVNDFVQNFPEKYNTIVGERGTRLSGGEKQRVAIARAFLTDPEILILDDSVSAVDSETEENIRLAMEKILENRTTLIITHRLHTIRTSDKIIVLKHGQIVAEGKHDELLSSSDDYRRIFGRHLILPEFIAEKSKREV</sequence>
<feature type="transmembrane region" description="Helical" evidence="9">
    <location>
        <begin position="165"/>
        <end position="184"/>
    </location>
</feature>
<evidence type="ECO:0000256" key="9">
    <source>
        <dbReference type="SAM" id="Phobius"/>
    </source>
</evidence>
<evidence type="ECO:0000256" key="5">
    <source>
        <dbReference type="ARBA" id="ARBA00022741"/>
    </source>
</evidence>
<comment type="caution">
    <text evidence="12">The sequence shown here is derived from an EMBL/GenBank/DDBJ whole genome shotgun (WGS) entry which is preliminary data.</text>
</comment>
<dbReference type="PROSITE" id="PS00211">
    <property type="entry name" value="ABC_TRANSPORTER_1"/>
    <property type="match status" value="1"/>
</dbReference>
<dbReference type="GO" id="GO:0015421">
    <property type="term" value="F:ABC-type oligopeptide transporter activity"/>
    <property type="evidence" value="ECO:0007669"/>
    <property type="project" value="TreeGrafter"/>
</dbReference>
<evidence type="ECO:0008006" key="13">
    <source>
        <dbReference type="Google" id="ProtNLM"/>
    </source>
</evidence>
<evidence type="ECO:0000256" key="4">
    <source>
        <dbReference type="ARBA" id="ARBA00022692"/>
    </source>
</evidence>
<dbReference type="Gene3D" id="1.20.1560.10">
    <property type="entry name" value="ABC transporter type 1, transmembrane domain"/>
    <property type="match status" value="1"/>
</dbReference>
<evidence type="ECO:0000259" key="11">
    <source>
        <dbReference type="PROSITE" id="PS50929"/>
    </source>
</evidence>
<dbReference type="PROSITE" id="PS50893">
    <property type="entry name" value="ABC_TRANSPORTER_2"/>
    <property type="match status" value="1"/>
</dbReference>
<dbReference type="GO" id="GO:0016887">
    <property type="term" value="F:ATP hydrolysis activity"/>
    <property type="evidence" value="ECO:0007669"/>
    <property type="project" value="InterPro"/>
</dbReference>
<accession>A0A0F9MB83</accession>
<protein>
    <recommendedName>
        <fullName evidence="13">ABC transporter ATP-binding protein</fullName>
    </recommendedName>
</protein>
<evidence type="ECO:0000256" key="8">
    <source>
        <dbReference type="ARBA" id="ARBA00023136"/>
    </source>
</evidence>
<evidence type="ECO:0000256" key="2">
    <source>
        <dbReference type="ARBA" id="ARBA00022448"/>
    </source>
</evidence>
<dbReference type="SMART" id="SM00382">
    <property type="entry name" value="AAA"/>
    <property type="match status" value="1"/>
</dbReference>
<proteinExistence type="predicted"/>
<dbReference type="GO" id="GO:0005886">
    <property type="term" value="C:plasma membrane"/>
    <property type="evidence" value="ECO:0007669"/>
    <property type="project" value="UniProtKB-SubCell"/>
</dbReference>
<evidence type="ECO:0000259" key="10">
    <source>
        <dbReference type="PROSITE" id="PS50893"/>
    </source>
</evidence>
<dbReference type="PROSITE" id="PS50929">
    <property type="entry name" value="ABC_TM1F"/>
    <property type="match status" value="1"/>
</dbReference>
<keyword evidence="6" id="KW-0067">ATP-binding</keyword>
<dbReference type="InterPro" id="IPR036640">
    <property type="entry name" value="ABC1_TM_sf"/>
</dbReference>
<dbReference type="FunFam" id="3.40.50.300:FF:000221">
    <property type="entry name" value="Multidrug ABC transporter ATP-binding protein"/>
    <property type="match status" value="1"/>
</dbReference>
<keyword evidence="5" id="KW-0547">Nucleotide-binding</keyword>
<evidence type="ECO:0000256" key="7">
    <source>
        <dbReference type="ARBA" id="ARBA00022989"/>
    </source>
</evidence>
<reference evidence="12" key="1">
    <citation type="journal article" date="2015" name="Nature">
        <title>Complex archaea that bridge the gap between prokaryotes and eukaryotes.</title>
        <authorList>
            <person name="Spang A."/>
            <person name="Saw J.H."/>
            <person name="Jorgensen S.L."/>
            <person name="Zaremba-Niedzwiedzka K."/>
            <person name="Martijn J."/>
            <person name="Lind A.E."/>
            <person name="van Eijk R."/>
            <person name="Schleper C."/>
            <person name="Guy L."/>
            <person name="Ettema T.J."/>
        </authorList>
    </citation>
    <scope>NUCLEOTIDE SEQUENCE</scope>
</reference>
<comment type="subcellular location">
    <subcellularLocation>
        <location evidence="1">Cell membrane</location>
        <topology evidence="1">Multi-pass membrane protein</topology>
    </subcellularLocation>
</comment>
<dbReference type="AlphaFoldDB" id="A0A0F9MB83"/>
<feature type="transmembrane region" description="Helical" evidence="9">
    <location>
        <begin position="250"/>
        <end position="272"/>
    </location>
</feature>
<name>A0A0F9MB83_9ZZZZ</name>
<dbReference type="PANTHER" id="PTHR43394">
    <property type="entry name" value="ATP-DEPENDENT PERMEASE MDL1, MITOCHONDRIAL"/>
    <property type="match status" value="1"/>
</dbReference>
<feature type="domain" description="ABC transmembrane type-1" evidence="11">
    <location>
        <begin position="29"/>
        <end position="307"/>
    </location>
</feature>
<organism evidence="12">
    <name type="scientific">marine sediment metagenome</name>
    <dbReference type="NCBI Taxonomy" id="412755"/>
    <lineage>
        <taxon>unclassified sequences</taxon>
        <taxon>metagenomes</taxon>
        <taxon>ecological metagenomes</taxon>
    </lineage>
</organism>
<feature type="transmembrane region" description="Helical" evidence="9">
    <location>
        <begin position="142"/>
        <end position="159"/>
    </location>
</feature>
<feature type="transmembrane region" description="Helical" evidence="9">
    <location>
        <begin position="55"/>
        <end position="76"/>
    </location>
</feature>
<evidence type="ECO:0000256" key="6">
    <source>
        <dbReference type="ARBA" id="ARBA00022840"/>
    </source>
</evidence>
<keyword evidence="8 9" id="KW-0472">Membrane</keyword>
<dbReference type="SUPFAM" id="SSF90123">
    <property type="entry name" value="ABC transporter transmembrane region"/>
    <property type="match status" value="1"/>
</dbReference>
<evidence type="ECO:0000256" key="1">
    <source>
        <dbReference type="ARBA" id="ARBA00004651"/>
    </source>
</evidence>
<dbReference type="InterPro" id="IPR027417">
    <property type="entry name" value="P-loop_NTPase"/>
</dbReference>
<keyword evidence="3" id="KW-1003">Cell membrane</keyword>
<dbReference type="InterPro" id="IPR011527">
    <property type="entry name" value="ABC1_TM_dom"/>
</dbReference>
<dbReference type="InterPro" id="IPR003439">
    <property type="entry name" value="ABC_transporter-like_ATP-bd"/>
</dbReference>
<dbReference type="InterPro" id="IPR017871">
    <property type="entry name" value="ABC_transporter-like_CS"/>
</dbReference>
<dbReference type="Gene3D" id="3.40.50.300">
    <property type="entry name" value="P-loop containing nucleotide triphosphate hydrolases"/>
    <property type="match status" value="1"/>
</dbReference>
<dbReference type="GO" id="GO:0005524">
    <property type="term" value="F:ATP binding"/>
    <property type="evidence" value="ECO:0007669"/>
    <property type="project" value="UniProtKB-KW"/>
</dbReference>
<feature type="domain" description="ABC transporter" evidence="10">
    <location>
        <begin position="342"/>
        <end position="580"/>
    </location>
</feature>
<dbReference type="Pfam" id="PF00005">
    <property type="entry name" value="ABC_tran"/>
    <property type="match status" value="1"/>
</dbReference>
<dbReference type="SUPFAM" id="SSF52540">
    <property type="entry name" value="P-loop containing nucleoside triphosphate hydrolases"/>
    <property type="match status" value="1"/>
</dbReference>
<dbReference type="InterPro" id="IPR039421">
    <property type="entry name" value="Type_1_exporter"/>
</dbReference>